<evidence type="ECO:0000256" key="8">
    <source>
        <dbReference type="ARBA" id="ARBA00022840"/>
    </source>
</evidence>
<dbReference type="Pfam" id="PF12777">
    <property type="entry name" value="MT"/>
    <property type="match status" value="1"/>
</dbReference>
<dbReference type="InterPro" id="IPR024317">
    <property type="entry name" value="Dynein_heavy_chain_D4_dom"/>
</dbReference>
<dbReference type="CDD" id="cd00009">
    <property type="entry name" value="AAA"/>
    <property type="match status" value="1"/>
</dbReference>
<dbReference type="OrthoDB" id="447173at2759"/>
<evidence type="ECO:0000256" key="5">
    <source>
        <dbReference type="ARBA" id="ARBA00022490"/>
    </source>
</evidence>
<feature type="domain" description="AAA+ ATPase" evidence="14">
    <location>
        <begin position="868"/>
        <end position="1030"/>
    </location>
</feature>
<dbReference type="Pfam" id="PF22597">
    <property type="entry name" value="DYN_lid"/>
    <property type="match status" value="1"/>
</dbReference>
<dbReference type="Pfam" id="PF18198">
    <property type="entry name" value="AAA_lid_11"/>
    <property type="match status" value="1"/>
</dbReference>
<dbReference type="Gene3D" id="1.20.920.30">
    <property type="match status" value="1"/>
</dbReference>
<dbReference type="SMART" id="SM00382">
    <property type="entry name" value="AAA"/>
    <property type="match status" value="3"/>
</dbReference>
<dbReference type="Gene3D" id="1.10.472.130">
    <property type="match status" value="1"/>
</dbReference>
<dbReference type="Pfam" id="PF03028">
    <property type="entry name" value="Dynein_heavy"/>
    <property type="match status" value="1"/>
</dbReference>
<comment type="similarity">
    <text evidence="2">Belongs to the dynein heavy chain family.</text>
</comment>
<dbReference type="InterPro" id="IPR041466">
    <property type="entry name" value="Dynein_AAA5_ext"/>
</dbReference>
<dbReference type="Proteomes" id="UP001165063">
    <property type="component" value="Unassembled WGS sequence"/>
</dbReference>
<evidence type="ECO:0000256" key="6">
    <source>
        <dbReference type="ARBA" id="ARBA00022701"/>
    </source>
</evidence>
<dbReference type="InterPro" id="IPR004273">
    <property type="entry name" value="Dynein_heavy_D6_P-loop"/>
</dbReference>
<dbReference type="InterPro" id="IPR024743">
    <property type="entry name" value="Dynein_HC_stalk"/>
</dbReference>
<evidence type="ECO:0000256" key="10">
    <source>
        <dbReference type="ARBA" id="ARBA00023054"/>
    </source>
</evidence>
<dbReference type="InterPro" id="IPR035699">
    <property type="entry name" value="AAA_6"/>
</dbReference>
<dbReference type="PANTHER" id="PTHR45703">
    <property type="entry name" value="DYNEIN HEAVY CHAIN"/>
    <property type="match status" value="1"/>
</dbReference>
<comment type="caution">
    <text evidence="15">The sequence shown here is derived from an EMBL/GenBank/DDBJ whole genome shotgun (WGS) entry which is preliminary data.</text>
</comment>
<feature type="domain" description="AAA+ ATPase" evidence="14">
    <location>
        <begin position="526"/>
        <end position="681"/>
    </location>
</feature>
<gene>
    <name evidence="15" type="ORF">Amon01_000225400</name>
</gene>
<dbReference type="InterPro" id="IPR054354">
    <property type="entry name" value="DYNC2H1-like_lid"/>
</dbReference>
<dbReference type="InterPro" id="IPR035706">
    <property type="entry name" value="AAA_9"/>
</dbReference>
<dbReference type="Pfam" id="PF12780">
    <property type="entry name" value="AAA_8"/>
    <property type="match status" value="1"/>
</dbReference>
<evidence type="ECO:0000256" key="11">
    <source>
        <dbReference type="ARBA" id="ARBA00023175"/>
    </source>
</evidence>
<dbReference type="Gene3D" id="1.20.920.20">
    <property type="match status" value="1"/>
</dbReference>
<dbReference type="GO" id="GO:0030286">
    <property type="term" value="C:dynein complex"/>
    <property type="evidence" value="ECO:0007669"/>
    <property type="project" value="UniProtKB-KW"/>
</dbReference>
<dbReference type="EMBL" id="BSXU01000798">
    <property type="protein sequence ID" value="GMG21792.1"/>
    <property type="molecule type" value="Genomic_DNA"/>
</dbReference>
<keyword evidence="16" id="KW-1185">Reference proteome</keyword>
<comment type="subcellular location">
    <subcellularLocation>
        <location evidence="1">Cytoplasm</location>
        <location evidence="1">Cytoskeleton</location>
    </subcellularLocation>
</comment>
<dbReference type="GO" id="GO:0051959">
    <property type="term" value="F:dynein light intermediate chain binding"/>
    <property type="evidence" value="ECO:0007669"/>
    <property type="project" value="InterPro"/>
</dbReference>
<protein>
    <recommendedName>
        <fullName evidence="4">Dynein heavy chain, cytoplasmic</fullName>
    </recommendedName>
    <alternativeName>
        <fullName evidence="13">Dynein heavy chain, cytosolic</fullName>
    </alternativeName>
</protein>
<evidence type="ECO:0000313" key="15">
    <source>
        <dbReference type="EMBL" id="GMG21792.1"/>
    </source>
</evidence>
<dbReference type="Gene3D" id="1.10.8.710">
    <property type="match status" value="1"/>
</dbReference>
<keyword evidence="7" id="KW-0547">Nucleotide-binding</keyword>
<evidence type="ECO:0000256" key="12">
    <source>
        <dbReference type="ARBA" id="ARBA00023212"/>
    </source>
</evidence>
<keyword evidence="9" id="KW-0243">Dynein</keyword>
<reference evidence="15" key="1">
    <citation type="submission" date="2023-04" db="EMBL/GenBank/DDBJ databases">
        <title>Ambrosiozyma monospora NBRC 1965.</title>
        <authorList>
            <person name="Ichikawa N."/>
            <person name="Sato H."/>
            <person name="Tonouchi N."/>
        </authorList>
    </citation>
    <scope>NUCLEOTIDE SEQUENCE</scope>
    <source>
        <strain evidence="15">NBRC 1965</strain>
    </source>
</reference>
<dbReference type="Pfam" id="PF12781">
    <property type="entry name" value="AAA_9"/>
    <property type="match status" value="1"/>
</dbReference>
<evidence type="ECO:0000256" key="13">
    <source>
        <dbReference type="ARBA" id="ARBA00033439"/>
    </source>
</evidence>
<keyword evidence="8" id="KW-0067">ATP-binding</keyword>
<dbReference type="InterPro" id="IPR026983">
    <property type="entry name" value="DHC"/>
</dbReference>
<dbReference type="GO" id="GO:0008569">
    <property type="term" value="F:minus-end-directed microtubule motor activity"/>
    <property type="evidence" value="ECO:0007669"/>
    <property type="project" value="InterPro"/>
</dbReference>
<evidence type="ECO:0000256" key="9">
    <source>
        <dbReference type="ARBA" id="ARBA00023017"/>
    </source>
</evidence>
<dbReference type="GO" id="GO:0007097">
    <property type="term" value="P:nuclear migration"/>
    <property type="evidence" value="ECO:0007669"/>
    <property type="project" value="UniProtKB-ARBA"/>
</dbReference>
<name>A0A9W6YUJ0_AMBMO</name>
<evidence type="ECO:0000256" key="2">
    <source>
        <dbReference type="ARBA" id="ARBA00008887"/>
    </source>
</evidence>
<evidence type="ECO:0000259" key="14">
    <source>
        <dbReference type="SMART" id="SM00382"/>
    </source>
</evidence>
<dbReference type="FunFam" id="1.20.920.20:FF:000002">
    <property type="entry name" value="Cytoplasmic dynein 1 heavy chain"/>
    <property type="match status" value="1"/>
</dbReference>
<dbReference type="GO" id="GO:0005524">
    <property type="term" value="F:ATP binding"/>
    <property type="evidence" value="ECO:0007669"/>
    <property type="project" value="UniProtKB-KW"/>
</dbReference>
<feature type="domain" description="AAA+ ATPase" evidence="14">
    <location>
        <begin position="166"/>
        <end position="373"/>
    </location>
</feature>
<proteinExistence type="inferred from homology"/>
<dbReference type="InterPro" id="IPR003593">
    <property type="entry name" value="AAA+_ATPase"/>
</dbReference>
<dbReference type="Gene3D" id="1.10.8.720">
    <property type="entry name" value="Region D6 of dynein motor"/>
    <property type="match status" value="1"/>
</dbReference>
<dbReference type="PANTHER" id="PTHR45703:SF36">
    <property type="entry name" value="DYNEIN HEAVY CHAIN, CYTOPLASMIC"/>
    <property type="match status" value="1"/>
</dbReference>
<dbReference type="Gene3D" id="6.10.140.1060">
    <property type="match status" value="1"/>
</dbReference>
<dbReference type="GO" id="GO:0045505">
    <property type="term" value="F:dynein intermediate chain binding"/>
    <property type="evidence" value="ECO:0007669"/>
    <property type="project" value="InterPro"/>
</dbReference>
<dbReference type="SUPFAM" id="SSF52540">
    <property type="entry name" value="P-loop containing nucleoside triphosphate hydrolases"/>
    <property type="match status" value="3"/>
</dbReference>
<dbReference type="Gene3D" id="3.40.50.300">
    <property type="entry name" value="P-loop containing nucleotide triphosphate hydrolases"/>
    <property type="match status" value="4"/>
</dbReference>
<evidence type="ECO:0000313" key="16">
    <source>
        <dbReference type="Proteomes" id="UP001165063"/>
    </source>
</evidence>
<dbReference type="Pfam" id="PF12775">
    <property type="entry name" value="AAA_7"/>
    <property type="match status" value="1"/>
</dbReference>
<dbReference type="InterPro" id="IPR043157">
    <property type="entry name" value="Dynein_AAA1S"/>
</dbReference>
<evidence type="ECO:0000256" key="4">
    <source>
        <dbReference type="ARBA" id="ARBA00022197"/>
    </source>
</evidence>
<dbReference type="Pfam" id="PF12774">
    <property type="entry name" value="AAA_6"/>
    <property type="match status" value="1"/>
</dbReference>
<evidence type="ECO:0000256" key="3">
    <source>
        <dbReference type="ARBA" id="ARBA00011655"/>
    </source>
</evidence>
<dbReference type="GO" id="GO:0072384">
    <property type="term" value="P:organelle transport along microtubule"/>
    <property type="evidence" value="ECO:0007669"/>
    <property type="project" value="UniProtKB-ARBA"/>
</dbReference>
<dbReference type="Pfam" id="PF17852">
    <property type="entry name" value="Dynein_AAA_lid"/>
    <property type="match status" value="1"/>
</dbReference>
<comment type="subunit">
    <text evidence="3">Consists of at least two heavy chains and a number of intermediate and light chains.</text>
</comment>
<dbReference type="FunFam" id="3.40.50.300:FF:002357">
    <property type="entry name" value="Glutathione S-transferase class-mu 26 kDa isozyme"/>
    <property type="match status" value="1"/>
</dbReference>
<evidence type="ECO:0000256" key="7">
    <source>
        <dbReference type="ARBA" id="ARBA00022741"/>
    </source>
</evidence>
<keyword evidence="10" id="KW-0175">Coiled coil</keyword>
<evidence type="ECO:0000256" key="1">
    <source>
        <dbReference type="ARBA" id="ARBA00004245"/>
    </source>
</evidence>
<dbReference type="GO" id="GO:0005874">
    <property type="term" value="C:microtubule"/>
    <property type="evidence" value="ECO:0007669"/>
    <property type="project" value="UniProtKB-KW"/>
</dbReference>
<keyword evidence="12" id="KW-0206">Cytoskeleton</keyword>
<accession>A0A9W6YUJ0</accession>
<organism evidence="15 16">
    <name type="scientific">Ambrosiozyma monospora</name>
    <name type="common">Yeast</name>
    <name type="synonym">Endomycopsis monosporus</name>
    <dbReference type="NCBI Taxonomy" id="43982"/>
    <lineage>
        <taxon>Eukaryota</taxon>
        <taxon>Fungi</taxon>
        <taxon>Dikarya</taxon>
        <taxon>Ascomycota</taxon>
        <taxon>Saccharomycotina</taxon>
        <taxon>Pichiomycetes</taxon>
        <taxon>Pichiales</taxon>
        <taxon>Pichiaceae</taxon>
        <taxon>Ambrosiozyma</taxon>
    </lineage>
</organism>
<dbReference type="InterPro" id="IPR042219">
    <property type="entry name" value="AAA_lid_11_sf"/>
</dbReference>
<dbReference type="InterPro" id="IPR027417">
    <property type="entry name" value="P-loop_NTPase"/>
</dbReference>
<keyword evidence="5" id="KW-0963">Cytoplasm</keyword>
<keyword evidence="6" id="KW-0493">Microtubule</keyword>
<sequence length="2153" mass="245730">MFKFIKILYRTFSIVKPDSLTIAEVLLTSQGFYNAHFLSQKVVPLFDSLNSDCSNQPHYDFGLRALKSVLRNCGLLKRSAGTLSTAQDAELHLIVRSLYNVVLPKLLPSDEPVFENTVRNLGLEFDFLHSNPELVSKLKEVADQKQINSTDDWLKKAIQLYEISNSHHGLIMVGDPGCGKTTVFECLTDAIFKLTGKENISYTIDPKVLGKAELYGDLDYATRDWTDGVFTSILRKVNSNFRGEKSKNVWIVFDGDVDPNWVENLNSVLDDNKLLTLPNGERISLPDNVKIVFEVDSLKYATPATVSRCGVIWFGSTLYHLEGFYNKLLFDFGNSANDLDGELLDMNTNIAANNLKNLFTDAIANVLPVNVLEDVWKEAHKFSHLMNFNLNRCLDTFFALQQVAFKELLSFTIEHPEESFEDIPPFVGKHVLISLVWSFTGDCPLNDREIFSRYLVNIPQFMQYSGGLNQSLVYSNVSLPDLEWISYSLKVPTTAIEPYMITQPDVVIPTLDTVRHEDLIYSLLNERKPVILCGPPGSGKTMTLMAALRKSSQFIFVGLNFSKETSPDQILKTLEHHCVYKKTSNGSILTPIVAGKWLVVFCDEINLPELDSYGTQTTIAFLRQLAEQNTFWKRSTHEWVSLQNIQFVGACNPPTDPGRNPLSDRFLRHCSLFMVDYPGLESLTQIYRTFNHASLRCVPELLDYADMLTGAMLQVYQKSRERFKVTQKMHYVYSPRELTRWIRGIFEAIKQLSRLSVEGLIRLWAHEALRIFSDRLAEDSEHEWTYQMILSTAASFFPNLDHSEILQSPILYSDWLGFDYAPVSEHDLYPFVNQKLKVFSEEETNVSLVLSREFLDHVLRIDRVLKNSQGHLILVGPCCSGKTVLAKFVSWMNGLKVFQLSVSRKYTIQDFDKTLRKLLYRAGVDGEKICFIIDESTILDTAFLERMNTLLANAEIPGLFEGDDFTNLLSACSTTSQQQGLYLETDEELYTWFTKQVAQNFHAVFTINDPYLADAPRIIASPALFNRCILNWMGDWNKDTYFVIASELLDRLPLDKSDFTIPGSFSNYVERGIHTYRDVVIDALAFIHSSLLKYAQTNHGMSFTPGNFLNLVKNFVTIFTNKEKELQDYQSHVNVGLDKLRETVLKVKELNASLSEKKIQLSLKDKEARETLDKMIVDQNEAERKQDASFQIQGLLERQEREMNERHRIVLEELAEVEPLIEEAQRGVKDIKKQHLTELRSMLNPPEAVKLTLESVSILLGYDVGTWRDVISVIRRDDFISNIVAFDSERHLTKELSDYMEVNYMSRRNYNFESVNRASKACGPLLLWVQAQLRYAKIVKKVEPLRREVAKVEIELRTTKQKQIALDGMILDLQANIENYKASYSGIIRETEYIKSEMQDVELKVVRSKKLLESLAEERARWGTSIHSFRDQRDNLVGDSILASSCMSYLGSFDQLQRHDIIKKWQTKLSSSGVHFNKNFQFITSVAKSSEILNWQQAGLPNDELFLENASILTSGNSDLFSFIIDPSGQIIDFLNNYEKPKELIVTSFLDDGFVKQLESCIRFGGSVLIQDGEYFDPLISRVIAKEIELSGGRSLVRIGDKTIDLSPNFKLFIHTKDPSVKISPFVSSRMNVLNFTFTPASLITQSLNTVLKHENPELEQQRLEMLKVNGEWKQKVKDLEDDLLLSLNSSEKSILDNNELVDKLEVIKSEVGTIKKKMKESENVIEETEASMKVYQPIADLYARLYMMLTKAWKLNPIYRFSDSHLDLLLQKVLDQAKGKGIEHTVNTFIKVVYGSIAVSLLQKDRAILKSLLYSLSQESPELQETPLSDLINESGLFVLRSSEGFDSTSVITENSRRSGREIVKYSMGSSKGMEIATRLIASAGKKGEWLVIENVQMSTELLDSIPKLYKEQHNFKLFLTCQIDSKLPIVLSKMSRQIIFEANPGIKLVLEDTLLSKSSALYLNDSTIQPLECKKLYFGLSWVYAVLREKLRYVPIGFKKKYEFNEGDLKFSKFIINQTIKSMAGAKSNVSPEVIPYDIIFNYVGRIVFGGKIDDDKDLQSVMKFAQSLFNIVLFDNNYNMLEGVCSDEKLIAPESYKFEDYTKWISDLPDVEPAEWLGLPKNSDKVMKDEETKRVDLESGKLYDDVISCF</sequence>
<dbReference type="InterPro" id="IPR041658">
    <property type="entry name" value="AAA_lid_11"/>
</dbReference>
<keyword evidence="11" id="KW-0505">Motor protein</keyword>